<organism evidence="1 2">
    <name type="scientific">Gynuella sunshinyii YC6258</name>
    <dbReference type="NCBI Taxonomy" id="1445510"/>
    <lineage>
        <taxon>Bacteria</taxon>
        <taxon>Pseudomonadati</taxon>
        <taxon>Pseudomonadota</taxon>
        <taxon>Gammaproteobacteria</taxon>
        <taxon>Oceanospirillales</taxon>
        <taxon>Saccharospirillaceae</taxon>
        <taxon>Gynuella</taxon>
    </lineage>
</organism>
<name>A0A0C5VHT5_9GAMM</name>
<dbReference type="RefSeq" id="WP_052830145.1">
    <property type="nucleotide sequence ID" value="NZ_CP007142.1"/>
</dbReference>
<dbReference type="HOGENOM" id="CLU_121881_0_0_6"/>
<protein>
    <recommendedName>
        <fullName evidence="3">Dihem cytochrome c</fullName>
    </recommendedName>
</protein>
<keyword evidence="2" id="KW-1185">Reference proteome</keyword>
<dbReference type="KEGG" id="gsn:YC6258_01762"/>
<accession>A0A0C5VHT5</accession>
<dbReference type="Pfam" id="PF09626">
    <property type="entry name" value="DHC"/>
    <property type="match status" value="1"/>
</dbReference>
<dbReference type="AlphaFoldDB" id="A0A0C5VHT5"/>
<dbReference type="Proteomes" id="UP000032266">
    <property type="component" value="Chromosome"/>
</dbReference>
<evidence type="ECO:0008006" key="3">
    <source>
        <dbReference type="Google" id="ProtNLM"/>
    </source>
</evidence>
<reference evidence="1 2" key="1">
    <citation type="submission" date="2014-01" db="EMBL/GenBank/DDBJ databases">
        <title>Full genme sequencing of cellulolytic bacterium Gynuella sunshinyii YC6258T gen. nov., sp. nov.</title>
        <authorList>
            <person name="Khan H."/>
            <person name="Chung E.J."/>
            <person name="Chung Y.R."/>
        </authorList>
    </citation>
    <scope>NUCLEOTIDE SEQUENCE [LARGE SCALE GENOMIC DNA]</scope>
    <source>
        <strain evidence="1 2">YC6258</strain>
    </source>
</reference>
<evidence type="ECO:0000313" key="2">
    <source>
        <dbReference type="Proteomes" id="UP000032266"/>
    </source>
</evidence>
<dbReference type="EMBL" id="CP007142">
    <property type="protein sequence ID" value="AJQ93806.1"/>
    <property type="molecule type" value="Genomic_DNA"/>
</dbReference>
<dbReference type="OrthoDB" id="5296814at2"/>
<sequence length="199" mass="22279">MNTEMNKWQWFVGVLIMGLILTVSLSSMALASGPLSGLFGEHEDDDDDDGRVLALNDRSLVTPNTTYSEECGACHMAYPAKLLPMTSWTKIMNGLDNHFGENAELDDATRQTILSYLEQESNRKGRIGRILSKLPADPPLRITELPFHKRKHHEIPRKMVQDNPKVGSLSNCNACHDKAEQGIFDEDTVDIPGFGHWDD</sequence>
<dbReference type="InterPro" id="IPR018588">
    <property type="entry name" value="Dihaem_cytochrome-c"/>
</dbReference>
<evidence type="ECO:0000313" key="1">
    <source>
        <dbReference type="EMBL" id="AJQ93806.1"/>
    </source>
</evidence>
<gene>
    <name evidence="1" type="ORF">YC6258_01762</name>
</gene>
<proteinExistence type="predicted"/>
<dbReference type="STRING" id="1445510.YC6258_01762"/>